<dbReference type="AlphaFoldDB" id="A0A2P2L9N5"/>
<sequence>MSICCFGSLYDIILGYIIIRKPICNIFSDGQ</sequence>
<proteinExistence type="predicted"/>
<name>A0A2P2L9N5_RHIMU</name>
<dbReference type="EMBL" id="GGEC01034197">
    <property type="protein sequence ID" value="MBX14681.1"/>
    <property type="molecule type" value="Transcribed_RNA"/>
</dbReference>
<protein>
    <submittedName>
        <fullName evidence="1">Uncharacterized protein</fullName>
    </submittedName>
</protein>
<evidence type="ECO:0000313" key="1">
    <source>
        <dbReference type="EMBL" id="MBX14681.1"/>
    </source>
</evidence>
<reference evidence="1" key="1">
    <citation type="submission" date="2018-02" db="EMBL/GenBank/DDBJ databases">
        <title>Rhizophora mucronata_Transcriptome.</title>
        <authorList>
            <person name="Meera S.P."/>
            <person name="Sreeshan A."/>
            <person name="Augustine A."/>
        </authorList>
    </citation>
    <scope>NUCLEOTIDE SEQUENCE</scope>
    <source>
        <tissue evidence="1">Leaf</tissue>
    </source>
</reference>
<organism evidence="1">
    <name type="scientific">Rhizophora mucronata</name>
    <name type="common">Asiatic mangrove</name>
    <dbReference type="NCBI Taxonomy" id="61149"/>
    <lineage>
        <taxon>Eukaryota</taxon>
        <taxon>Viridiplantae</taxon>
        <taxon>Streptophyta</taxon>
        <taxon>Embryophyta</taxon>
        <taxon>Tracheophyta</taxon>
        <taxon>Spermatophyta</taxon>
        <taxon>Magnoliopsida</taxon>
        <taxon>eudicotyledons</taxon>
        <taxon>Gunneridae</taxon>
        <taxon>Pentapetalae</taxon>
        <taxon>rosids</taxon>
        <taxon>fabids</taxon>
        <taxon>Malpighiales</taxon>
        <taxon>Rhizophoraceae</taxon>
        <taxon>Rhizophora</taxon>
    </lineage>
</organism>
<accession>A0A2P2L9N5</accession>